<keyword evidence="2" id="KW-1185">Reference proteome</keyword>
<evidence type="ECO:0000313" key="4">
    <source>
        <dbReference type="WBParaSite" id="TCONS_00016473.p1"/>
    </source>
</evidence>
<accession>A0A0K0ESF5</accession>
<sequence>MKFILVNFILLSIFFMQFVDSFPPVSPEEENNWRIIDAVSDTTKLAAQGLSDKAIDTLKLWSSSFGEWIGNAKNNVQVGLNYIANDINHTKQKIVSKVNNFSNVAEVKYDEVKNSLKDIATKAEKIKDDAKKKLESF</sequence>
<proteinExistence type="predicted"/>
<evidence type="ECO:0000256" key="1">
    <source>
        <dbReference type="SAM" id="SignalP"/>
    </source>
</evidence>
<dbReference type="AlphaFoldDB" id="A0A0K0ESF5"/>
<name>A0A0K0ESF5_STRER</name>
<feature type="chain" id="PRO_5005328554" evidence="1">
    <location>
        <begin position="22"/>
        <end position="137"/>
    </location>
</feature>
<protein>
    <submittedName>
        <fullName evidence="4">SXP/RAL-2 family protein Ani s 5-like cation-binding domain-containing protein</fullName>
    </submittedName>
    <submittedName>
        <fullName evidence="3">Secreted protein</fullName>
    </submittedName>
</protein>
<dbReference type="Proteomes" id="UP000035681">
    <property type="component" value="Unplaced"/>
</dbReference>
<feature type="signal peptide" evidence="1">
    <location>
        <begin position="1"/>
        <end position="21"/>
    </location>
</feature>
<dbReference type="WBParaSite" id="SSTP_0001238400.1">
    <property type="protein sequence ID" value="SSTP_0001238400.1"/>
    <property type="gene ID" value="SSTP_0001238400"/>
</dbReference>
<evidence type="ECO:0000313" key="3">
    <source>
        <dbReference type="WBParaSite" id="SSTP_0001238400.1"/>
    </source>
</evidence>
<dbReference type="WBParaSite" id="TCONS_00016473.p1">
    <property type="protein sequence ID" value="TCONS_00016473.p1"/>
    <property type="gene ID" value="XLOC_011074"/>
</dbReference>
<reference evidence="3" key="1">
    <citation type="submission" date="2015-08" db="UniProtKB">
        <authorList>
            <consortium name="WormBaseParasite"/>
        </authorList>
    </citation>
    <scope>IDENTIFICATION</scope>
</reference>
<organism evidence="3">
    <name type="scientific">Strongyloides stercoralis</name>
    <name type="common">Threadworm</name>
    <dbReference type="NCBI Taxonomy" id="6248"/>
    <lineage>
        <taxon>Eukaryota</taxon>
        <taxon>Metazoa</taxon>
        <taxon>Ecdysozoa</taxon>
        <taxon>Nematoda</taxon>
        <taxon>Chromadorea</taxon>
        <taxon>Rhabditida</taxon>
        <taxon>Tylenchina</taxon>
        <taxon>Panagrolaimomorpha</taxon>
        <taxon>Strongyloidoidea</taxon>
        <taxon>Strongyloididae</taxon>
        <taxon>Strongyloides</taxon>
    </lineage>
</organism>
<evidence type="ECO:0000313" key="2">
    <source>
        <dbReference type="Proteomes" id="UP000035681"/>
    </source>
</evidence>
<keyword evidence="1" id="KW-0732">Signal</keyword>